<evidence type="ECO:0000256" key="3">
    <source>
        <dbReference type="ARBA" id="ARBA00022729"/>
    </source>
</evidence>
<feature type="repeat" description="Cys-rich GLG1" evidence="8">
    <location>
        <begin position="185"/>
        <end position="245"/>
    </location>
</feature>
<name>A0A5J4NUZ9_9TREM</name>
<comment type="caution">
    <text evidence="10">The sequence shown here is derived from an EMBL/GenBank/DDBJ whole genome shotgun (WGS) entry which is preliminary data.</text>
</comment>
<dbReference type="EMBL" id="QNGE01000764">
    <property type="protein sequence ID" value="KAA3679351.1"/>
    <property type="molecule type" value="Genomic_DNA"/>
</dbReference>
<dbReference type="PANTHER" id="PTHR11884:SF1">
    <property type="entry name" value="GOLGI APPARATUS PROTEIN 1"/>
    <property type="match status" value="1"/>
</dbReference>
<dbReference type="AlphaFoldDB" id="A0A5J4NUZ9"/>
<keyword evidence="6 9" id="KW-0472">Membrane</keyword>
<feature type="repeat" description="Cys-rich GLG1" evidence="8">
    <location>
        <begin position="924"/>
        <end position="992"/>
    </location>
</feature>
<keyword evidence="7" id="KW-0325">Glycoprotein</keyword>
<evidence type="ECO:0000256" key="6">
    <source>
        <dbReference type="ARBA" id="ARBA00023136"/>
    </source>
</evidence>
<evidence type="ECO:0000313" key="10">
    <source>
        <dbReference type="EMBL" id="KAA3679351.1"/>
    </source>
</evidence>
<evidence type="ECO:0000256" key="7">
    <source>
        <dbReference type="ARBA" id="ARBA00023180"/>
    </source>
</evidence>
<dbReference type="GO" id="GO:0017134">
    <property type="term" value="F:fibroblast growth factor binding"/>
    <property type="evidence" value="ECO:0007669"/>
    <property type="project" value="TreeGrafter"/>
</dbReference>
<dbReference type="InterPro" id="IPR017873">
    <property type="entry name" value="Cys-rich_GLG1_repeat_euk"/>
</dbReference>
<evidence type="ECO:0000256" key="2">
    <source>
        <dbReference type="ARBA" id="ARBA00022692"/>
    </source>
</evidence>
<gene>
    <name evidence="10" type="ORF">DEA37_0003256</name>
</gene>
<feature type="repeat" description="Cys-rich GLG1" evidence="8">
    <location>
        <begin position="788"/>
        <end position="848"/>
    </location>
</feature>
<keyword evidence="3" id="KW-0732">Signal</keyword>
<evidence type="ECO:0000256" key="4">
    <source>
        <dbReference type="ARBA" id="ARBA00022737"/>
    </source>
</evidence>
<keyword evidence="2 9" id="KW-0812">Transmembrane</keyword>
<evidence type="ECO:0000256" key="9">
    <source>
        <dbReference type="SAM" id="Phobius"/>
    </source>
</evidence>
<evidence type="ECO:0000313" key="11">
    <source>
        <dbReference type="Proteomes" id="UP000324629"/>
    </source>
</evidence>
<feature type="repeat" description="Cys-rich GLG1" evidence="8">
    <location>
        <begin position="1067"/>
        <end position="1127"/>
    </location>
</feature>
<organism evidence="10 11">
    <name type="scientific">Paragonimus westermani</name>
    <dbReference type="NCBI Taxonomy" id="34504"/>
    <lineage>
        <taxon>Eukaryota</taxon>
        <taxon>Metazoa</taxon>
        <taxon>Spiralia</taxon>
        <taxon>Lophotrochozoa</taxon>
        <taxon>Platyhelminthes</taxon>
        <taxon>Trematoda</taxon>
        <taxon>Digenea</taxon>
        <taxon>Plagiorchiida</taxon>
        <taxon>Troglotremata</taxon>
        <taxon>Troglotrematidae</taxon>
        <taxon>Paragonimus</taxon>
    </lineage>
</organism>
<feature type="transmembrane region" description="Helical" evidence="9">
    <location>
        <begin position="1174"/>
        <end position="1193"/>
    </location>
</feature>
<dbReference type="InterPro" id="IPR039728">
    <property type="entry name" value="GLG1"/>
</dbReference>
<comment type="subcellular location">
    <subcellularLocation>
        <location evidence="1">Membrane</location>
        <topology evidence="1">Single-pass type I membrane protein</topology>
    </subcellularLocation>
</comment>
<dbReference type="PROSITE" id="PS51289">
    <property type="entry name" value="GLG1_C_RICH"/>
    <property type="match status" value="6"/>
</dbReference>
<proteinExistence type="predicted"/>
<sequence>VKFVAVQNTTLTPLALSEECKQDVATHCARHAGSDWSTIACLQQDEKTLNAVGEKCQNLVWQRKLLITMKGPFEASLPEQCLKEFRNIRECQPLADSAAYVSCLASFKKMIKVPTCIAHLNEAAAFIFSDFRLVYKFIHSCENDIRKYECGRIETGPYSPAQELQQLAVTSQGKTIHCLQARVEKLEDNCRRQIFHLTELQSDDYHLDRPLYYACREDRERLCPNVESGRGLVYACLKDHKYHPDMSPGCRKMISQRQKLRALDFFIDFRLARACAADIEQAACQAGDQNKPDLTSSRMMLCLEAVEKPQITGDDTVHAPGRLQPECRSELGKLRREMLDDSRISPDLMLYCDATIERHCGSKKHGRGTMLHCLLHQFRSYTTERPPLECENAVHALLKATNVEENAILDPVIDRACHGMLATKCAGLEKEGHGALFECLSTNQLHPSMTTACRTHLLELLYFVTRDITLDDHLHRACAEDSLKFCNLPKIVWNNYNRPDAHLLTCLYNHRRLAPASINRTGVLSEKCHMEVMRLVHVRAASVALDPRVFQVCLADLTSCNEEDGEEEEEDFEEDEDFPEEIELFAGSRSRGLMKQARPVPRLPVKKRREGSSGLLCLQQRLETLQPDCRAAVVQVSEEAQEDPNLDKLIAEACVQAETRFCSGYVNPGEVLDCLIRHKNHPEMVDACRAAVEHMQVVGVLQISHSVFAFMQSQSSLTLYVVIHSLKDLQISNRFRKSCSSDAQKYCKQEITRGTAAVVVCLSAQLTAHRLFEAKRLAASDPRPSLPPLSAACHHELVSQLYERSESIALDPELADACEADRKRFCDEVVPGDGRVIQCLHEHRLQLSSECHRKLFVRDQLMAIENQADYPLFRACGRMIEVHCASVIARLAEMADTINEQAGNHAILECLTAALDRDRRTRGTFDPVCRHHLWDVMELRAKDYRLDPELQQLCASDIGKYCQAEAEATLKSPYEQNGPVLRCLKKRFVERKLSDKMLSLKCYARVRELIQWERAAPHLDPVLARACKADLMRNCGHQLNASTDMAVDRMDQNVRECLQTSLKNSMIYERGCIDEIVQLIEEVKSDLHVDPVLHRACALEVQQICGEIEPGQGRQMTCLLRVLDRSDAAHALGPTCLTQLTKRRELWNHVAKLQRHDSLEELVYQVNASRSRNYILLALFIFFSFVFVFGLCCGRMTTRVPVDVKTK</sequence>
<reference evidence="10 11" key="1">
    <citation type="journal article" date="2019" name="Gigascience">
        <title>Whole-genome sequence of the oriental lung fluke Paragonimus westermani.</title>
        <authorList>
            <person name="Oey H."/>
            <person name="Zakrzewski M."/>
            <person name="Narain K."/>
            <person name="Devi K.R."/>
            <person name="Agatsuma T."/>
            <person name="Nawaratna S."/>
            <person name="Gobert G.N."/>
            <person name="Jones M.K."/>
            <person name="Ragan M.A."/>
            <person name="McManus D.P."/>
            <person name="Krause L."/>
        </authorList>
    </citation>
    <scope>NUCLEOTIDE SEQUENCE [LARGE SCALE GENOMIC DNA]</scope>
    <source>
        <strain evidence="10 11">IND2009</strain>
    </source>
</reference>
<feature type="non-terminal residue" evidence="10">
    <location>
        <position position="1"/>
    </location>
</feature>
<feature type="repeat" description="Cys-rich GLG1" evidence="8">
    <location>
        <begin position="322"/>
        <end position="382"/>
    </location>
</feature>
<dbReference type="Pfam" id="PF00839">
    <property type="entry name" value="Cys_rich_FGFR"/>
    <property type="match status" value="12"/>
</dbReference>
<dbReference type="PANTHER" id="PTHR11884">
    <property type="entry name" value="SELECTIN LIGAND RELATED"/>
    <property type="match status" value="1"/>
</dbReference>
<feature type="repeat" description="Cys-rich GLG1" evidence="8">
    <location>
        <begin position="624"/>
        <end position="683"/>
    </location>
</feature>
<evidence type="ECO:0000256" key="8">
    <source>
        <dbReference type="PROSITE-ProRule" id="PRU00622"/>
    </source>
</evidence>
<evidence type="ECO:0000256" key="5">
    <source>
        <dbReference type="ARBA" id="ARBA00022989"/>
    </source>
</evidence>
<keyword evidence="4" id="KW-0677">Repeat</keyword>
<keyword evidence="11" id="KW-1185">Reference proteome</keyword>
<dbReference type="GO" id="GO:0000139">
    <property type="term" value="C:Golgi membrane"/>
    <property type="evidence" value="ECO:0007669"/>
    <property type="project" value="InterPro"/>
</dbReference>
<keyword evidence="5 9" id="KW-1133">Transmembrane helix</keyword>
<dbReference type="InterPro" id="IPR001893">
    <property type="entry name" value="Cys-rich_GLG1_repeat"/>
</dbReference>
<dbReference type="Proteomes" id="UP000324629">
    <property type="component" value="Unassembled WGS sequence"/>
</dbReference>
<protein>
    <submittedName>
        <fullName evidence="10">Golgi apparatus protein 1</fullName>
    </submittedName>
</protein>
<evidence type="ECO:0000256" key="1">
    <source>
        <dbReference type="ARBA" id="ARBA00004479"/>
    </source>
</evidence>
<accession>A0A5J4NUZ9</accession>